<proteinExistence type="predicted"/>
<keyword evidence="2" id="KW-0472">Membrane</keyword>
<evidence type="ECO:0000256" key="2">
    <source>
        <dbReference type="SAM" id="Phobius"/>
    </source>
</evidence>
<feature type="transmembrane region" description="Helical" evidence="2">
    <location>
        <begin position="60"/>
        <end position="82"/>
    </location>
</feature>
<feature type="transmembrane region" description="Helical" evidence="2">
    <location>
        <begin position="21"/>
        <end position="40"/>
    </location>
</feature>
<evidence type="ECO:0000256" key="1">
    <source>
        <dbReference type="SAM" id="MobiDB-lite"/>
    </source>
</evidence>
<reference evidence="3 4" key="1">
    <citation type="submission" date="2018-03" db="EMBL/GenBank/DDBJ databases">
        <authorList>
            <person name="Keele B.F."/>
        </authorList>
    </citation>
    <scope>NUCLEOTIDE SEQUENCE [LARGE SCALE GENOMIC DNA]</scope>
    <source>
        <strain evidence="3 4">CECT 8504</strain>
    </source>
</reference>
<feature type="transmembrane region" description="Helical" evidence="2">
    <location>
        <begin position="132"/>
        <end position="153"/>
    </location>
</feature>
<dbReference type="Proteomes" id="UP000244912">
    <property type="component" value="Unassembled WGS sequence"/>
</dbReference>
<evidence type="ECO:0000313" key="3">
    <source>
        <dbReference type="EMBL" id="SPJ23924.1"/>
    </source>
</evidence>
<dbReference type="EMBL" id="ONZF01000003">
    <property type="protein sequence ID" value="SPJ23924.1"/>
    <property type="molecule type" value="Genomic_DNA"/>
</dbReference>
<feature type="compositionally biased region" description="Basic and acidic residues" evidence="1">
    <location>
        <begin position="432"/>
        <end position="443"/>
    </location>
</feature>
<dbReference type="AlphaFoldDB" id="A0A2R8BUT0"/>
<keyword evidence="2" id="KW-0812">Transmembrane</keyword>
<accession>A0A2R8BUT0</accession>
<evidence type="ECO:0000313" key="4">
    <source>
        <dbReference type="Proteomes" id="UP000244912"/>
    </source>
</evidence>
<sequence>MISSLFFRFRLFSRRLWVRSALISGLALIAAFLAPLGNYIPFGIAAKIDEETLQDLLDVITASMLTVSTFSLSIMVSAHLAADANTTPRAHRMLQQDSRTQTVIATFIGAFVYALAMTVMIDFGVFQTGEFALIYAFTVAVAALIVAALLRWVGHLDGLGSVEATLRRAEARAVESIDVYRRTPFLGGRSPKGDVAGALQELTAERSGFLQNVDTGKLSKDLDHWGGTAYLRHRPGAWLAQGDVLAEIGIDRLDEDRQAKLRAAFTIDDRREPGQDVIQSLIVLAEIGERALSPGINDPRTGLDAISRITRLVLTMPAERELDQPPAPRVFVPALKTEEVLAATLDPLARDGKAFFEVQISIQTAAAQLATHDAAGIREAAVDLSARGLAYAEDGLLLAQDMRKIAARALADGPAATLDADRAASPQGDGPDPMHAERAARDA</sequence>
<feature type="transmembrane region" description="Helical" evidence="2">
    <location>
        <begin position="103"/>
        <end position="126"/>
    </location>
</feature>
<dbReference type="InterPro" id="IPR018723">
    <property type="entry name" value="DUF2254_membrane"/>
</dbReference>
<name>A0A2R8BUT0_9RHOB</name>
<evidence type="ECO:0008006" key="5">
    <source>
        <dbReference type="Google" id="ProtNLM"/>
    </source>
</evidence>
<protein>
    <recommendedName>
        <fullName evidence="5">DUF2254 domain-containing protein</fullName>
    </recommendedName>
</protein>
<gene>
    <name evidence="3" type="ORF">PAA8504_01745</name>
</gene>
<dbReference type="Pfam" id="PF10011">
    <property type="entry name" value="DUF2254"/>
    <property type="match status" value="1"/>
</dbReference>
<keyword evidence="4" id="KW-1185">Reference proteome</keyword>
<keyword evidence="2" id="KW-1133">Transmembrane helix</keyword>
<organism evidence="3 4">
    <name type="scientific">Palleronia abyssalis</name>
    <dbReference type="NCBI Taxonomy" id="1501240"/>
    <lineage>
        <taxon>Bacteria</taxon>
        <taxon>Pseudomonadati</taxon>
        <taxon>Pseudomonadota</taxon>
        <taxon>Alphaproteobacteria</taxon>
        <taxon>Rhodobacterales</taxon>
        <taxon>Roseobacteraceae</taxon>
        <taxon>Palleronia</taxon>
    </lineage>
</organism>
<feature type="region of interest" description="Disordered" evidence="1">
    <location>
        <begin position="414"/>
        <end position="443"/>
    </location>
</feature>
<dbReference type="RefSeq" id="WP_181375739.1">
    <property type="nucleotide sequence ID" value="NZ_ONZF01000003.1"/>
</dbReference>